<keyword evidence="1" id="KW-0479">Metal-binding</keyword>
<dbReference type="InterPro" id="IPR036236">
    <property type="entry name" value="Znf_C2H2_sf"/>
</dbReference>
<keyword evidence="3 8" id="KW-0863">Zinc-finger</keyword>
<keyword evidence="6 11" id="KW-0238">DNA-binding</keyword>
<evidence type="ECO:0000256" key="9">
    <source>
        <dbReference type="SAM" id="MobiDB-lite"/>
    </source>
</evidence>
<dbReference type="GO" id="GO:0003700">
    <property type="term" value="F:DNA-binding transcription factor activity"/>
    <property type="evidence" value="ECO:0007669"/>
    <property type="project" value="TreeGrafter"/>
</dbReference>
<evidence type="ECO:0000256" key="1">
    <source>
        <dbReference type="ARBA" id="ARBA00022723"/>
    </source>
</evidence>
<sequence>MSNVTGDDGSFSSREEGPEKQIQELENHFQGENSSSVSASLPPPPPKKKRNLPGTPDPTADVIALSPTTLMATNRFVCEICNKGFQRDQNLQLHRRGHNLPWKLRQRTSTEMKKRVYVCPEPSCVHHNPARALGDLTGIKKHFSRKHGEKKWKCDKCSKKYAVQSDWKAHQKTCGTREYKCDCGTIFSRRDSFITHRAFCDALAEENNKMSQEVLQSQHMNDHLMSSNLLDSKNNGLMGLPNFNNYEPQNSVKFLPQELAPMSFKPSNMSGGMFSSSSGTLFGNPKVGSSSSSGLQLSSSNGPAPYGCFQQDNTDGGLLAAHMSATALLQKAAQMGASASNGINSPMMQKSFITSMAGPDQINSPRPRPTSPYGLQRVGPYDNFQGSHTQTTIAGINVLSEGYNPFEKPSPHEVFGLDHGREPNPVMNDIGSYSQTLTGGDQINVFTKNGEDHVDIGDDNSNLIDGRSNSNIGRNSKKLRNGGNDTLTVDFLGVGASRPLNIQEQQHRFSGFESTSHVMNPFQQLLHGESSTHEKPIWGE</sequence>
<dbReference type="EMBL" id="PKPP01001935">
    <property type="protein sequence ID" value="PWA78842.1"/>
    <property type="molecule type" value="Genomic_DNA"/>
</dbReference>
<evidence type="ECO:0000256" key="5">
    <source>
        <dbReference type="ARBA" id="ARBA00023015"/>
    </source>
</evidence>
<dbReference type="AlphaFoldDB" id="A0A2U1NZA2"/>
<evidence type="ECO:0000256" key="2">
    <source>
        <dbReference type="ARBA" id="ARBA00022737"/>
    </source>
</evidence>
<dbReference type="Pfam" id="PF22996">
    <property type="entry name" value="C2H2-2nd_BIRD-IDD"/>
    <property type="match status" value="1"/>
</dbReference>
<dbReference type="GO" id="GO:0005634">
    <property type="term" value="C:nucleus"/>
    <property type="evidence" value="ECO:0007669"/>
    <property type="project" value="TreeGrafter"/>
</dbReference>
<dbReference type="PANTHER" id="PTHR10593">
    <property type="entry name" value="SERINE/THREONINE-PROTEIN KINASE RIO"/>
    <property type="match status" value="1"/>
</dbReference>
<dbReference type="GO" id="GO:0003677">
    <property type="term" value="F:DNA binding"/>
    <property type="evidence" value="ECO:0007669"/>
    <property type="project" value="UniProtKB-KW"/>
</dbReference>
<evidence type="ECO:0000313" key="12">
    <source>
        <dbReference type="Proteomes" id="UP000245207"/>
    </source>
</evidence>
<dbReference type="Proteomes" id="UP000245207">
    <property type="component" value="Unassembled WGS sequence"/>
</dbReference>
<dbReference type="SMART" id="SM00355">
    <property type="entry name" value="ZnF_C2H2"/>
    <property type="match status" value="3"/>
</dbReference>
<feature type="region of interest" description="Disordered" evidence="9">
    <location>
        <begin position="1"/>
        <end position="61"/>
    </location>
</feature>
<dbReference type="FunFam" id="3.30.160.60:FF:000131">
    <property type="entry name" value="protein indeterminate-domain 5, chloroplastic-like"/>
    <property type="match status" value="1"/>
</dbReference>
<comment type="caution">
    <text evidence="11">The sequence shown here is derived from an EMBL/GenBank/DDBJ whole genome shotgun (WGS) entry which is preliminary data.</text>
</comment>
<accession>A0A2U1NZA2</accession>
<dbReference type="Pfam" id="PF22995">
    <property type="entry name" value="C2CH-3rd_BIRD-IDD"/>
    <property type="match status" value="1"/>
</dbReference>
<feature type="domain" description="C2H2-type" evidence="10">
    <location>
        <begin position="76"/>
        <end position="98"/>
    </location>
</feature>
<reference evidence="11 12" key="1">
    <citation type="journal article" date="2018" name="Mol. Plant">
        <title>The genome of Artemisia annua provides insight into the evolution of Asteraceae family and artemisinin biosynthesis.</title>
        <authorList>
            <person name="Shen Q."/>
            <person name="Zhang L."/>
            <person name="Liao Z."/>
            <person name="Wang S."/>
            <person name="Yan T."/>
            <person name="Shi P."/>
            <person name="Liu M."/>
            <person name="Fu X."/>
            <person name="Pan Q."/>
            <person name="Wang Y."/>
            <person name="Lv Z."/>
            <person name="Lu X."/>
            <person name="Zhang F."/>
            <person name="Jiang W."/>
            <person name="Ma Y."/>
            <person name="Chen M."/>
            <person name="Hao X."/>
            <person name="Li L."/>
            <person name="Tang Y."/>
            <person name="Lv G."/>
            <person name="Zhou Y."/>
            <person name="Sun X."/>
            <person name="Brodelius P.E."/>
            <person name="Rose J.K.C."/>
            <person name="Tang K."/>
        </authorList>
    </citation>
    <scope>NUCLEOTIDE SEQUENCE [LARGE SCALE GENOMIC DNA]</scope>
    <source>
        <strain evidence="12">cv. Huhao1</strain>
        <tissue evidence="11">Leaf</tissue>
    </source>
</reference>
<evidence type="ECO:0000256" key="4">
    <source>
        <dbReference type="ARBA" id="ARBA00022833"/>
    </source>
</evidence>
<evidence type="ECO:0000256" key="3">
    <source>
        <dbReference type="ARBA" id="ARBA00022771"/>
    </source>
</evidence>
<organism evidence="11 12">
    <name type="scientific">Artemisia annua</name>
    <name type="common">Sweet wormwood</name>
    <dbReference type="NCBI Taxonomy" id="35608"/>
    <lineage>
        <taxon>Eukaryota</taxon>
        <taxon>Viridiplantae</taxon>
        <taxon>Streptophyta</taxon>
        <taxon>Embryophyta</taxon>
        <taxon>Tracheophyta</taxon>
        <taxon>Spermatophyta</taxon>
        <taxon>Magnoliopsida</taxon>
        <taxon>eudicotyledons</taxon>
        <taxon>Gunneridae</taxon>
        <taxon>Pentapetalae</taxon>
        <taxon>asterids</taxon>
        <taxon>campanulids</taxon>
        <taxon>Asterales</taxon>
        <taxon>Asteraceae</taxon>
        <taxon>Asteroideae</taxon>
        <taxon>Anthemideae</taxon>
        <taxon>Artemisiinae</taxon>
        <taxon>Artemisia</taxon>
    </lineage>
</organism>
<keyword evidence="4" id="KW-0862">Zinc</keyword>
<dbReference type="InterPro" id="IPR055187">
    <property type="entry name" value="C2CH-3rd_BIRD-IDD"/>
</dbReference>
<evidence type="ECO:0000259" key="10">
    <source>
        <dbReference type="PROSITE" id="PS50157"/>
    </source>
</evidence>
<protein>
    <submittedName>
        <fullName evidence="11">Zinc finger C2H2-type/integrase DNA-binding domain-containing protein</fullName>
    </submittedName>
</protein>
<evidence type="ECO:0000256" key="6">
    <source>
        <dbReference type="ARBA" id="ARBA00023125"/>
    </source>
</evidence>
<gene>
    <name evidence="11" type="ORF">CTI12_AA210020</name>
</gene>
<proteinExistence type="predicted"/>
<feature type="compositionally biased region" description="Basic and acidic residues" evidence="9">
    <location>
        <begin position="13"/>
        <end position="29"/>
    </location>
</feature>
<dbReference type="GO" id="GO:0008270">
    <property type="term" value="F:zinc ion binding"/>
    <property type="evidence" value="ECO:0007669"/>
    <property type="project" value="UniProtKB-KW"/>
</dbReference>
<dbReference type="Gene3D" id="3.30.160.60">
    <property type="entry name" value="Classic Zinc Finger"/>
    <property type="match status" value="2"/>
</dbReference>
<name>A0A2U1NZA2_ARTAN</name>
<keyword evidence="2" id="KW-0677">Repeat</keyword>
<dbReference type="SUPFAM" id="SSF57667">
    <property type="entry name" value="beta-beta-alpha zinc fingers"/>
    <property type="match status" value="1"/>
</dbReference>
<keyword evidence="5" id="KW-0805">Transcription regulation</keyword>
<dbReference type="PROSITE" id="PS00028">
    <property type="entry name" value="ZINC_FINGER_C2H2_1"/>
    <property type="match status" value="1"/>
</dbReference>
<dbReference type="InterPro" id="IPR055186">
    <property type="entry name" value="C2H2-2nd_BIRD-IDD"/>
</dbReference>
<evidence type="ECO:0000256" key="7">
    <source>
        <dbReference type="ARBA" id="ARBA00023163"/>
    </source>
</evidence>
<dbReference type="InterPro" id="IPR055185">
    <property type="entry name" value="C2CH-4th_BIRD-IDD"/>
</dbReference>
<dbReference type="FunFam" id="3.30.160.60:FF:000554">
    <property type="entry name" value="protein indeterminate-domain 12-like"/>
    <property type="match status" value="1"/>
</dbReference>
<keyword evidence="7" id="KW-0804">Transcription</keyword>
<dbReference type="PROSITE" id="PS50157">
    <property type="entry name" value="ZINC_FINGER_C2H2_2"/>
    <property type="match status" value="1"/>
</dbReference>
<dbReference type="InterPro" id="IPR013087">
    <property type="entry name" value="Znf_C2H2_type"/>
</dbReference>
<dbReference type="PANTHER" id="PTHR10593:SF234">
    <property type="entry name" value="C2H2-TYPE DOMAIN-CONTAINING PROTEIN"/>
    <property type="match status" value="1"/>
</dbReference>
<dbReference type="InterPro" id="IPR031140">
    <property type="entry name" value="IDD1-16"/>
</dbReference>
<evidence type="ECO:0000256" key="8">
    <source>
        <dbReference type="PROSITE-ProRule" id="PRU00042"/>
    </source>
</evidence>
<dbReference type="Pfam" id="PF22992">
    <property type="entry name" value="C2CH-4th_BIRD-IDD"/>
    <property type="match status" value="1"/>
</dbReference>
<dbReference type="OrthoDB" id="6354171at2759"/>
<keyword evidence="12" id="KW-1185">Reference proteome</keyword>
<dbReference type="STRING" id="35608.A0A2U1NZA2"/>
<dbReference type="Pfam" id="PF00096">
    <property type="entry name" value="zf-C2H2"/>
    <property type="match status" value="1"/>
</dbReference>
<evidence type="ECO:0000313" key="11">
    <source>
        <dbReference type="EMBL" id="PWA78842.1"/>
    </source>
</evidence>